<evidence type="ECO:0000256" key="1">
    <source>
        <dbReference type="ARBA" id="ARBA00007592"/>
    </source>
</evidence>
<dbReference type="AlphaFoldDB" id="A0A1H1WW29"/>
<dbReference type="CDD" id="cd00408">
    <property type="entry name" value="DHDPS-like"/>
    <property type="match status" value="1"/>
</dbReference>
<dbReference type="InterPro" id="IPR002220">
    <property type="entry name" value="DapA-like"/>
</dbReference>
<sequence>MAEPTFTGVGVALFTVFGDNGEVDVAGTVAHANRVVEAGVRAVLVAGTTGEAETLTDTEREDLIAAVRSGLPPDVTVIAGAGAPWPRAAADRAMAARKAGADAVLVSPARGGVDAAELFGAVTAAVGGADRVIGYHNPGPLGVPGIEVDALPGLPVGAVKDSSGDPVRLLRELAEWGGRTYVGSAALLALAGPLGAPGALLAFANIQPEACIAAFGGDPDAQRSLTGLVVTGRAGGVRALKKKAGERYGISAVSRLGLR</sequence>
<protein>
    <submittedName>
        <fullName evidence="4">4-hydroxy-tetrahydrodipicolinate synthase</fullName>
    </submittedName>
</protein>
<organism evidence="4 5">
    <name type="scientific">Actinopolymorpha singaporensis</name>
    <dbReference type="NCBI Taxonomy" id="117157"/>
    <lineage>
        <taxon>Bacteria</taxon>
        <taxon>Bacillati</taxon>
        <taxon>Actinomycetota</taxon>
        <taxon>Actinomycetes</taxon>
        <taxon>Propionibacteriales</taxon>
        <taxon>Actinopolymorphaceae</taxon>
        <taxon>Actinopolymorpha</taxon>
    </lineage>
</organism>
<dbReference type="PANTHER" id="PTHR12128:SF66">
    <property type="entry name" value="4-HYDROXY-2-OXOGLUTARATE ALDOLASE, MITOCHONDRIAL"/>
    <property type="match status" value="1"/>
</dbReference>
<dbReference type="PANTHER" id="PTHR12128">
    <property type="entry name" value="DIHYDRODIPICOLINATE SYNTHASE"/>
    <property type="match status" value="1"/>
</dbReference>
<keyword evidence="5" id="KW-1185">Reference proteome</keyword>
<dbReference type="STRING" id="117157.SAMN04489717_4696"/>
<evidence type="ECO:0000313" key="5">
    <source>
        <dbReference type="Proteomes" id="UP000198983"/>
    </source>
</evidence>
<dbReference type="SMART" id="SM01130">
    <property type="entry name" value="DHDPS"/>
    <property type="match status" value="1"/>
</dbReference>
<name>A0A1H1WW29_9ACTN</name>
<evidence type="ECO:0000313" key="4">
    <source>
        <dbReference type="EMBL" id="SDT01304.1"/>
    </source>
</evidence>
<evidence type="ECO:0000256" key="3">
    <source>
        <dbReference type="ARBA" id="ARBA00023270"/>
    </source>
</evidence>
<dbReference type="OrthoDB" id="3680506at2"/>
<keyword evidence="2" id="KW-0456">Lyase</keyword>
<dbReference type="SUPFAM" id="SSF51569">
    <property type="entry name" value="Aldolase"/>
    <property type="match status" value="1"/>
</dbReference>
<dbReference type="GO" id="GO:0008840">
    <property type="term" value="F:4-hydroxy-tetrahydrodipicolinate synthase activity"/>
    <property type="evidence" value="ECO:0007669"/>
    <property type="project" value="TreeGrafter"/>
</dbReference>
<reference evidence="4 5" key="1">
    <citation type="submission" date="2016-10" db="EMBL/GenBank/DDBJ databases">
        <authorList>
            <person name="de Groot N.N."/>
        </authorList>
    </citation>
    <scope>NUCLEOTIDE SEQUENCE [LARGE SCALE GENOMIC DNA]</scope>
    <source>
        <strain evidence="4 5">DSM 22024</strain>
    </source>
</reference>
<dbReference type="Pfam" id="PF00701">
    <property type="entry name" value="DHDPS"/>
    <property type="match status" value="1"/>
</dbReference>
<proteinExistence type="inferred from homology"/>
<dbReference type="InterPro" id="IPR020624">
    <property type="entry name" value="Schiff_base-form_aldolases_CS"/>
</dbReference>
<gene>
    <name evidence="4" type="ORF">SAMN04489717_4696</name>
</gene>
<dbReference type="EMBL" id="LT629732">
    <property type="protein sequence ID" value="SDT01304.1"/>
    <property type="molecule type" value="Genomic_DNA"/>
</dbReference>
<dbReference type="PRINTS" id="PR00146">
    <property type="entry name" value="DHPICSNTHASE"/>
</dbReference>
<keyword evidence="3" id="KW-0704">Schiff base</keyword>
<evidence type="ECO:0000256" key="2">
    <source>
        <dbReference type="ARBA" id="ARBA00023239"/>
    </source>
</evidence>
<dbReference type="Gene3D" id="3.20.20.70">
    <property type="entry name" value="Aldolase class I"/>
    <property type="match status" value="1"/>
</dbReference>
<dbReference type="PROSITE" id="PS00665">
    <property type="entry name" value="DHDPS_1"/>
    <property type="match status" value="1"/>
</dbReference>
<accession>A0A1H1WW29</accession>
<dbReference type="Proteomes" id="UP000198983">
    <property type="component" value="Chromosome I"/>
</dbReference>
<dbReference type="InterPro" id="IPR013785">
    <property type="entry name" value="Aldolase_TIM"/>
</dbReference>
<dbReference type="RefSeq" id="WP_092655746.1">
    <property type="nucleotide sequence ID" value="NZ_LT629732.1"/>
</dbReference>
<comment type="similarity">
    <text evidence="1">Belongs to the DapA family.</text>
</comment>